<evidence type="ECO:0000256" key="10">
    <source>
        <dbReference type="ARBA" id="ARBA00033171"/>
    </source>
</evidence>
<keyword evidence="5" id="KW-0808">Transferase</keyword>
<name>A0A9X1NAD2_9ACTN</name>
<evidence type="ECO:0000313" key="14">
    <source>
        <dbReference type="EMBL" id="MCD5309378.1"/>
    </source>
</evidence>
<keyword evidence="15" id="KW-1185">Reference proteome</keyword>
<evidence type="ECO:0000256" key="8">
    <source>
        <dbReference type="ARBA" id="ARBA00022977"/>
    </source>
</evidence>
<evidence type="ECO:0000256" key="4">
    <source>
        <dbReference type="ARBA" id="ARBA00011738"/>
    </source>
</evidence>
<keyword evidence="7" id="KW-0663">Pyridoxal phosphate</keyword>
<evidence type="ECO:0000256" key="1">
    <source>
        <dbReference type="ARBA" id="ARBA00003469"/>
    </source>
</evidence>
<comment type="caution">
    <text evidence="14">The sequence shown here is derived from an EMBL/GenBank/DDBJ whole genome shotgun (WGS) entry which is preliminary data.</text>
</comment>
<reference evidence="14" key="1">
    <citation type="submission" date="2021-11" db="EMBL/GenBank/DDBJ databases">
        <title>Streptomyces corallinus and Kineosporia corallina sp. nov., two new coral-derived marine actinobacteria.</title>
        <authorList>
            <person name="Buangrab K."/>
            <person name="Sutthacheep M."/>
            <person name="Yeemin T."/>
            <person name="Harunari E."/>
            <person name="Igarashi Y."/>
            <person name="Sripreechasak P."/>
            <person name="Kanchanasin P."/>
            <person name="Tanasupawat S."/>
            <person name="Phongsopitanun W."/>
        </authorList>
    </citation>
    <scope>NUCLEOTIDE SEQUENCE</scope>
    <source>
        <strain evidence="14">JCM 31032</strain>
    </source>
</reference>
<dbReference type="Proteomes" id="UP001138997">
    <property type="component" value="Unassembled WGS sequence"/>
</dbReference>
<evidence type="ECO:0000256" key="6">
    <source>
        <dbReference type="ARBA" id="ARBA00022723"/>
    </source>
</evidence>
<organism evidence="14 15">
    <name type="scientific">Kineosporia babensis</name>
    <dbReference type="NCBI Taxonomy" id="499548"/>
    <lineage>
        <taxon>Bacteria</taxon>
        <taxon>Bacillati</taxon>
        <taxon>Actinomycetota</taxon>
        <taxon>Actinomycetes</taxon>
        <taxon>Kineosporiales</taxon>
        <taxon>Kineosporiaceae</taxon>
        <taxon>Kineosporia</taxon>
    </lineage>
</organism>
<keyword evidence="12" id="KW-0732">Signal</keyword>
<evidence type="ECO:0000256" key="9">
    <source>
        <dbReference type="ARBA" id="ARBA00023004"/>
    </source>
</evidence>
<dbReference type="RefSeq" id="WP_231438305.1">
    <property type="nucleotide sequence ID" value="NZ_JAJOMB010000001.1"/>
</dbReference>
<dbReference type="InterPro" id="IPR015168">
    <property type="entry name" value="SsuA/THI5"/>
</dbReference>
<protein>
    <recommendedName>
        <fullName evidence="10">Thiamine pyrimidine synthase</fullName>
    </recommendedName>
</protein>
<dbReference type="SUPFAM" id="SSF53850">
    <property type="entry name" value="Periplasmic binding protein-like II"/>
    <property type="match status" value="1"/>
</dbReference>
<comment type="subunit">
    <text evidence="4">Homodimer.</text>
</comment>
<feature type="chain" id="PRO_5040825685" description="Thiamine pyrimidine synthase" evidence="12">
    <location>
        <begin position="21"/>
        <end position="347"/>
    </location>
</feature>
<dbReference type="GO" id="GO:0046872">
    <property type="term" value="F:metal ion binding"/>
    <property type="evidence" value="ECO:0007669"/>
    <property type="project" value="UniProtKB-KW"/>
</dbReference>
<dbReference type="Gene3D" id="3.40.190.10">
    <property type="entry name" value="Periplasmic binding protein-like II"/>
    <property type="match status" value="2"/>
</dbReference>
<evidence type="ECO:0000256" key="7">
    <source>
        <dbReference type="ARBA" id="ARBA00022898"/>
    </source>
</evidence>
<feature type="domain" description="SsuA/THI5-like" evidence="13">
    <location>
        <begin position="53"/>
        <end position="262"/>
    </location>
</feature>
<comment type="similarity">
    <text evidence="3">Belongs to the NMT1/THI5 family.</text>
</comment>
<evidence type="ECO:0000259" key="13">
    <source>
        <dbReference type="Pfam" id="PF09084"/>
    </source>
</evidence>
<comment type="function">
    <text evidence="1">Responsible for the formation of the pyrimidine heterocycle in the thiamine biosynthesis pathway. Catalyzes the formation of hydroxymethylpyrimidine phosphate (HMP-P) from histidine and pyridoxal phosphate (PLP). The protein uses PLP and the active site histidine to form HMP-P, generating an inactive enzyme. The enzyme can only undergo a single turnover, which suggests it is a suicide enzyme.</text>
</comment>
<evidence type="ECO:0000256" key="12">
    <source>
        <dbReference type="SAM" id="SignalP"/>
    </source>
</evidence>
<dbReference type="Pfam" id="PF09084">
    <property type="entry name" value="NMT1"/>
    <property type="match status" value="1"/>
</dbReference>
<evidence type="ECO:0000256" key="11">
    <source>
        <dbReference type="ARBA" id="ARBA00048179"/>
    </source>
</evidence>
<keyword evidence="8" id="KW-0784">Thiamine biosynthesis</keyword>
<dbReference type="InterPro" id="IPR027939">
    <property type="entry name" value="NMT1/THI5"/>
</dbReference>
<keyword evidence="9" id="KW-0408">Iron</keyword>
<dbReference type="GO" id="GO:0009228">
    <property type="term" value="P:thiamine biosynthetic process"/>
    <property type="evidence" value="ECO:0007669"/>
    <property type="project" value="UniProtKB-KW"/>
</dbReference>
<dbReference type="GO" id="GO:0016740">
    <property type="term" value="F:transferase activity"/>
    <property type="evidence" value="ECO:0007669"/>
    <property type="project" value="UniProtKB-KW"/>
</dbReference>
<gene>
    <name evidence="14" type="ORF">LR394_00595</name>
</gene>
<dbReference type="PANTHER" id="PTHR31528">
    <property type="entry name" value="4-AMINO-5-HYDROXYMETHYL-2-METHYLPYRIMIDINE PHOSPHATE SYNTHASE THI11-RELATED"/>
    <property type="match status" value="1"/>
</dbReference>
<dbReference type="AlphaFoldDB" id="A0A9X1NAD2"/>
<evidence type="ECO:0000256" key="2">
    <source>
        <dbReference type="ARBA" id="ARBA00004948"/>
    </source>
</evidence>
<sequence length="347" mass="35996">MSPRSLLSRPAFRIPVVTVAALGLLSACGSGSSDSASGPTVASMQLGWIANVENAGPYVALDKGYYEAEGIDMTVTPGGPSATVEPLVVSGKALVGLNSADIVARAVAEGAPLKIIAATLQNNPTTIMSLADKPVNTLQDLAGKRLCVQTSGQSVINAVLTGNGMDPADVEMIPADFDPAPLVGGDCDAFVSLLNNQPLTLKAQGVETKTFLLSEYGYNAWGNVLFTTEEALADDDSRKTLEGIVKATAKGWNDALSDTDAAAELMVTGPGKDQNLDLEQQKLAMAEFTDLIKTPETETNGLLSMSAEGIAGNVETMQQIDVPGDDLASLFDTSILEAVYADGPELS</sequence>
<dbReference type="PROSITE" id="PS51257">
    <property type="entry name" value="PROKAR_LIPOPROTEIN"/>
    <property type="match status" value="1"/>
</dbReference>
<comment type="pathway">
    <text evidence="2">Cofactor biosynthesis; thiamine diphosphate biosynthesis.</text>
</comment>
<evidence type="ECO:0000313" key="15">
    <source>
        <dbReference type="Proteomes" id="UP001138997"/>
    </source>
</evidence>
<dbReference type="EMBL" id="JAJOMB010000001">
    <property type="protein sequence ID" value="MCD5309378.1"/>
    <property type="molecule type" value="Genomic_DNA"/>
</dbReference>
<dbReference type="PANTHER" id="PTHR31528:SF1">
    <property type="entry name" value="4-AMINO-5-HYDROXYMETHYL-2-METHYLPYRIMIDINE PHOSPHATE SYNTHASE THI11-RELATED"/>
    <property type="match status" value="1"/>
</dbReference>
<evidence type="ECO:0000256" key="5">
    <source>
        <dbReference type="ARBA" id="ARBA00022679"/>
    </source>
</evidence>
<keyword evidence="6" id="KW-0479">Metal-binding</keyword>
<feature type="signal peptide" evidence="12">
    <location>
        <begin position="1"/>
        <end position="20"/>
    </location>
</feature>
<proteinExistence type="inferred from homology"/>
<accession>A0A9X1NAD2</accession>
<evidence type="ECO:0000256" key="3">
    <source>
        <dbReference type="ARBA" id="ARBA00009406"/>
    </source>
</evidence>
<comment type="catalytic activity">
    <reaction evidence="11">
        <text>N(6)-(pyridoxal phosphate)-L-lysyl-[4-amino-5-hydroxymethyl-2-methylpyrimidine phosphate synthase] + L-histidyl-[4-amino-5-hydroxymethyl-2-methylpyrimidine phosphate synthase] + 2 Fe(3+) + 4 H2O = L-lysyl-[4-amino-5-hydroxymethyl-2-methylpyrimidine phosphate synthase] + (2S)-2-amino-5-hydroxy-4-oxopentanoyl-[4-amino-5-hydroxymethyl-2-methylpyrimidine phosphate synthase] + 4-amino-2-methyl-5-(phosphooxymethyl)pyrimidine + 3-oxopropanoate + 2 Fe(2+) + 2 H(+)</text>
        <dbReference type="Rhea" id="RHEA:65756"/>
        <dbReference type="Rhea" id="RHEA-COMP:16892"/>
        <dbReference type="Rhea" id="RHEA-COMP:16893"/>
        <dbReference type="Rhea" id="RHEA-COMP:16894"/>
        <dbReference type="Rhea" id="RHEA-COMP:16895"/>
        <dbReference type="ChEBI" id="CHEBI:15377"/>
        <dbReference type="ChEBI" id="CHEBI:15378"/>
        <dbReference type="ChEBI" id="CHEBI:29033"/>
        <dbReference type="ChEBI" id="CHEBI:29034"/>
        <dbReference type="ChEBI" id="CHEBI:29969"/>
        <dbReference type="ChEBI" id="CHEBI:29979"/>
        <dbReference type="ChEBI" id="CHEBI:33190"/>
        <dbReference type="ChEBI" id="CHEBI:58354"/>
        <dbReference type="ChEBI" id="CHEBI:143915"/>
        <dbReference type="ChEBI" id="CHEBI:157692"/>
    </reaction>
    <physiologicalReaction direction="left-to-right" evidence="11">
        <dbReference type="Rhea" id="RHEA:65757"/>
    </physiologicalReaction>
</comment>